<accession>A0A0C9SVK6</accession>
<feature type="compositionally biased region" description="Basic and acidic residues" evidence="1">
    <location>
        <begin position="107"/>
        <end position="116"/>
    </location>
</feature>
<keyword evidence="3" id="KW-1185">Reference proteome</keyword>
<dbReference type="Proteomes" id="UP000053263">
    <property type="component" value="Unassembled WGS sequence"/>
</dbReference>
<feature type="region of interest" description="Disordered" evidence="1">
    <location>
        <begin position="102"/>
        <end position="130"/>
    </location>
</feature>
<dbReference type="EMBL" id="KN832583">
    <property type="protein sequence ID" value="KII83105.1"/>
    <property type="molecule type" value="Genomic_DNA"/>
</dbReference>
<reference evidence="2 3" key="1">
    <citation type="submission" date="2014-06" db="EMBL/GenBank/DDBJ databases">
        <title>Evolutionary Origins and Diversification of the Mycorrhizal Mutualists.</title>
        <authorList>
            <consortium name="DOE Joint Genome Institute"/>
            <consortium name="Mycorrhizal Genomics Consortium"/>
            <person name="Kohler A."/>
            <person name="Kuo A."/>
            <person name="Nagy L.G."/>
            <person name="Floudas D."/>
            <person name="Copeland A."/>
            <person name="Barry K.W."/>
            <person name="Cichocki N."/>
            <person name="Veneault-Fourrey C."/>
            <person name="LaButti K."/>
            <person name="Lindquist E.A."/>
            <person name="Lipzen A."/>
            <person name="Lundell T."/>
            <person name="Morin E."/>
            <person name="Murat C."/>
            <person name="Riley R."/>
            <person name="Ohm R."/>
            <person name="Sun H."/>
            <person name="Tunlid A."/>
            <person name="Henrissat B."/>
            <person name="Grigoriev I.V."/>
            <person name="Hibbett D.S."/>
            <person name="Martin F."/>
        </authorList>
    </citation>
    <scope>NUCLEOTIDE SEQUENCE [LARGE SCALE GENOMIC DNA]</scope>
    <source>
        <strain evidence="2 3">FD-325 SS-3</strain>
    </source>
</reference>
<feature type="non-terminal residue" evidence="2">
    <location>
        <position position="1"/>
    </location>
</feature>
<gene>
    <name evidence="2" type="ORF">PLICRDRAFT_119829</name>
</gene>
<evidence type="ECO:0000313" key="3">
    <source>
        <dbReference type="Proteomes" id="UP000053263"/>
    </source>
</evidence>
<evidence type="ECO:0000313" key="2">
    <source>
        <dbReference type="EMBL" id="KII83105.1"/>
    </source>
</evidence>
<dbReference type="AlphaFoldDB" id="A0A0C9SVK6"/>
<sequence length="130" mass="14682">RLSKDWNAPIYGFFKAIPIIEYHQNRRTHTFQCLAKHCKQRTATKTGSVRRYLDTRDKTSTSNLRTHAKKCWGDDAVLAADQLATGDDVRAQTSKGTLDQGSITAAFERKGKERSLTRIASTQKPNLSKQ</sequence>
<evidence type="ECO:0000256" key="1">
    <source>
        <dbReference type="SAM" id="MobiDB-lite"/>
    </source>
</evidence>
<protein>
    <submittedName>
        <fullName evidence="2">Uncharacterized protein</fullName>
    </submittedName>
</protein>
<dbReference type="OrthoDB" id="2677917at2759"/>
<organism evidence="2 3">
    <name type="scientific">Plicaturopsis crispa FD-325 SS-3</name>
    <dbReference type="NCBI Taxonomy" id="944288"/>
    <lineage>
        <taxon>Eukaryota</taxon>
        <taxon>Fungi</taxon>
        <taxon>Dikarya</taxon>
        <taxon>Basidiomycota</taxon>
        <taxon>Agaricomycotina</taxon>
        <taxon>Agaricomycetes</taxon>
        <taxon>Agaricomycetidae</taxon>
        <taxon>Amylocorticiales</taxon>
        <taxon>Amylocorticiaceae</taxon>
        <taxon>Plicatura</taxon>
        <taxon>Plicaturopsis crispa</taxon>
    </lineage>
</organism>
<feature type="compositionally biased region" description="Polar residues" evidence="1">
    <location>
        <begin position="118"/>
        <end position="130"/>
    </location>
</feature>
<dbReference type="HOGENOM" id="CLU_087375_2_0_1"/>
<name>A0A0C9SVK6_PLICR</name>
<proteinExistence type="predicted"/>